<accession>A0A0F3Q0Z2</accession>
<dbReference type="EMBL" id="LAOD01000016">
    <property type="protein sequence ID" value="KJV86153.1"/>
    <property type="molecule type" value="Genomic_DNA"/>
</dbReference>
<gene>
    <name evidence="1" type="ORF">APHCRT_0746</name>
</gene>
<dbReference type="AlphaFoldDB" id="A0A0F3Q0Z2"/>
<sequence>MSGVGLVVYPGDWVVLLLLESQNYATCGCFLLYEKCRFLSAACAAS</sequence>
<name>A0A0F3Q0Z2_ANAPH</name>
<comment type="caution">
    <text evidence="1">The sequence shown here is derived from an EMBL/GenBank/DDBJ whole genome shotgun (WGS) entry which is preliminary data.</text>
</comment>
<protein>
    <submittedName>
        <fullName evidence="1">Uncharacterized protein</fullName>
    </submittedName>
</protein>
<evidence type="ECO:0000313" key="2">
    <source>
        <dbReference type="Proteomes" id="UP000033722"/>
    </source>
</evidence>
<evidence type="ECO:0000313" key="1">
    <source>
        <dbReference type="EMBL" id="KJV86153.1"/>
    </source>
</evidence>
<proteinExistence type="predicted"/>
<organism evidence="1 2">
    <name type="scientific">Anaplasma phagocytophilum str. CRT53-1</name>
    <dbReference type="NCBI Taxonomy" id="1359157"/>
    <lineage>
        <taxon>Bacteria</taxon>
        <taxon>Pseudomonadati</taxon>
        <taxon>Pseudomonadota</taxon>
        <taxon>Alphaproteobacteria</taxon>
        <taxon>Rickettsiales</taxon>
        <taxon>Anaplasmataceae</taxon>
        <taxon>Anaplasma</taxon>
        <taxon>phagocytophilum group</taxon>
    </lineage>
</organism>
<dbReference type="PATRIC" id="fig|1359157.3.peg.442"/>
<dbReference type="Proteomes" id="UP000033722">
    <property type="component" value="Unassembled WGS sequence"/>
</dbReference>
<reference evidence="1 2" key="1">
    <citation type="submission" date="2015-01" db="EMBL/GenBank/DDBJ databases">
        <title>Genome Sequencing of Rickettsiales.</title>
        <authorList>
            <person name="Daugherty S.C."/>
            <person name="Su Q."/>
            <person name="Abolude K."/>
            <person name="Beier-Sexton M."/>
            <person name="Carlyon J.A."/>
            <person name="Carter R."/>
            <person name="Day N.P."/>
            <person name="Dumler S.J."/>
            <person name="Dyachenko V."/>
            <person name="Godinez A."/>
            <person name="Kurtti T.J."/>
            <person name="Lichay M."/>
            <person name="Mullins K.E."/>
            <person name="Ott S."/>
            <person name="Pappas-Brown V."/>
            <person name="Paris D.H."/>
            <person name="Patel P."/>
            <person name="Richards A.L."/>
            <person name="Sadzewicz L."/>
            <person name="Sears K."/>
            <person name="Seidman D."/>
            <person name="Sengamalay N."/>
            <person name="Stenos J."/>
            <person name="Tallon L.J."/>
            <person name="Vincent G."/>
            <person name="Fraser C.M."/>
            <person name="Munderloh U."/>
            <person name="Dunning-Hotopp J.C."/>
        </authorList>
    </citation>
    <scope>NUCLEOTIDE SEQUENCE [LARGE SCALE GENOMIC DNA]</scope>
    <source>
        <strain evidence="1 2">CRT53-1</strain>
    </source>
</reference>